<sequence>MVMSRESILATLLTASALLLLLSGLIFGFKYKSNADAASNAKEQLNSQQLVTSSVIRSMSVFNMIAKAAYESQENNNAKSKQRVEYIIQEVSTDKCASQLVPSNAASELLRHADQIRQGSASTDTAKSD</sequence>
<evidence type="ECO:0008006" key="3">
    <source>
        <dbReference type="Google" id="ProtNLM"/>
    </source>
</evidence>
<protein>
    <recommendedName>
        <fullName evidence="3">DUF2570 domain-containing protein</fullName>
    </recommendedName>
</protein>
<accession>A0A1H9N1K7</accession>
<name>A0A1H9N1K7_9GAMM</name>
<organism evidence="1 2">
    <name type="scientific">Rosenbergiella nectarea</name>
    <dbReference type="NCBI Taxonomy" id="988801"/>
    <lineage>
        <taxon>Bacteria</taxon>
        <taxon>Pseudomonadati</taxon>
        <taxon>Pseudomonadota</taxon>
        <taxon>Gammaproteobacteria</taxon>
        <taxon>Enterobacterales</taxon>
        <taxon>Erwiniaceae</taxon>
        <taxon>Rosenbergiella</taxon>
    </lineage>
</organism>
<dbReference type="Proteomes" id="UP000242515">
    <property type="component" value="Unassembled WGS sequence"/>
</dbReference>
<keyword evidence="2" id="KW-1185">Reference proteome</keyword>
<reference evidence="2" key="1">
    <citation type="submission" date="2016-10" db="EMBL/GenBank/DDBJ databases">
        <authorList>
            <person name="Varghese N."/>
            <person name="Submissions S."/>
        </authorList>
    </citation>
    <scope>NUCLEOTIDE SEQUENCE [LARGE SCALE GENOMIC DNA]</scope>
    <source>
        <strain evidence="2">8N4</strain>
    </source>
</reference>
<dbReference type="AlphaFoldDB" id="A0A1H9N1K7"/>
<proteinExistence type="predicted"/>
<gene>
    <name evidence="1" type="ORF">SAMN05216522_1215</name>
</gene>
<evidence type="ECO:0000313" key="1">
    <source>
        <dbReference type="EMBL" id="SER29667.1"/>
    </source>
</evidence>
<dbReference type="STRING" id="988801.SAMN05216522_1215"/>
<evidence type="ECO:0000313" key="2">
    <source>
        <dbReference type="Proteomes" id="UP000242515"/>
    </source>
</evidence>
<dbReference type="EMBL" id="FOGC01000021">
    <property type="protein sequence ID" value="SER29667.1"/>
    <property type="molecule type" value="Genomic_DNA"/>
</dbReference>